<gene>
    <name evidence="1" type="ORF">B0T22DRAFT_386932</name>
</gene>
<accession>A0AAE0X1Z5</accession>
<reference evidence="1" key="1">
    <citation type="journal article" date="2023" name="Mol. Phylogenet. Evol.">
        <title>Genome-scale phylogeny and comparative genomics of the fungal order Sordariales.</title>
        <authorList>
            <person name="Hensen N."/>
            <person name="Bonometti L."/>
            <person name="Westerberg I."/>
            <person name="Brannstrom I.O."/>
            <person name="Guillou S."/>
            <person name="Cros-Aarteil S."/>
            <person name="Calhoun S."/>
            <person name="Haridas S."/>
            <person name="Kuo A."/>
            <person name="Mondo S."/>
            <person name="Pangilinan J."/>
            <person name="Riley R."/>
            <person name="LaButti K."/>
            <person name="Andreopoulos B."/>
            <person name="Lipzen A."/>
            <person name="Chen C."/>
            <person name="Yan M."/>
            <person name="Daum C."/>
            <person name="Ng V."/>
            <person name="Clum A."/>
            <person name="Steindorff A."/>
            <person name="Ohm R.A."/>
            <person name="Martin F."/>
            <person name="Silar P."/>
            <person name="Natvig D.O."/>
            <person name="Lalanne C."/>
            <person name="Gautier V."/>
            <person name="Ament-Velasquez S.L."/>
            <person name="Kruys A."/>
            <person name="Hutchinson M.I."/>
            <person name="Powell A.J."/>
            <person name="Barry K."/>
            <person name="Miller A.N."/>
            <person name="Grigoriev I.V."/>
            <person name="Debuchy R."/>
            <person name="Gladieux P."/>
            <person name="Hiltunen Thoren M."/>
            <person name="Johannesson H."/>
        </authorList>
    </citation>
    <scope>NUCLEOTIDE SEQUENCE</scope>
    <source>
        <strain evidence="1">CBS 314.62</strain>
    </source>
</reference>
<proteinExistence type="predicted"/>
<sequence>MAGSSLVTLPAETLLQICEALGLAHAPSLKALARANKYCYSVAKSLLFRTVTINVTGRSQLARDVQRCEMILERNAAFLQVRRSVVSGRGPSNRDKDTGSVDESADSGWDYHAASLHGGLNFDSTIPICDQVFRKPDDAHPAKACTKDETWKPLARLLHCLAAMTVLIYACPGQFPPCLLRIVQETPQSRLHIYTFRLRSLSEVDIESHELALATSPNLHSIRARYDESRGYEKS</sequence>
<reference evidence="1" key="2">
    <citation type="submission" date="2023-06" db="EMBL/GenBank/DDBJ databases">
        <authorList>
            <consortium name="Lawrence Berkeley National Laboratory"/>
            <person name="Haridas S."/>
            <person name="Hensen N."/>
            <person name="Bonometti L."/>
            <person name="Westerberg I."/>
            <person name="Brannstrom I.O."/>
            <person name="Guillou S."/>
            <person name="Cros-Aarteil S."/>
            <person name="Calhoun S."/>
            <person name="Kuo A."/>
            <person name="Mondo S."/>
            <person name="Pangilinan J."/>
            <person name="Riley R."/>
            <person name="Labutti K."/>
            <person name="Andreopoulos B."/>
            <person name="Lipzen A."/>
            <person name="Chen C."/>
            <person name="Yanf M."/>
            <person name="Daum C."/>
            <person name="Ng V."/>
            <person name="Clum A."/>
            <person name="Steindorff A."/>
            <person name="Ohm R."/>
            <person name="Martin F."/>
            <person name="Silar P."/>
            <person name="Natvig D."/>
            <person name="Lalanne C."/>
            <person name="Gautier V."/>
            <person name="Ament-Velasquez S.L."/>
            <person name="Kruys A."/>
            <person name="Hutchinson M.I."/>
            <person name="Powell A.J."/>
            <person name="Barry K."/>
            <person name="Miller A.N."/>
            <person name="Grigoriev I.V."/>
            <person name="Debuchy R."/>
            <person name="Gladieux P."/>
            <person name="Thoren M.H."/>
            <person name="Johannesson H."/>
        </authorList>
    </citation>
    <scope>NUCLEOTIDE SEQUENCE</scope>
    <source>
        <strain evidence="1">CBS 314.62</strain>
    </source>
</reference>
<comment type="caution">
    <text evidence="1">The sequence shown here is derived from an EMBL/GenBank/DDBJ whole genome shotgun (WGS) entry which is preliminary data.</text>
</comment>
<dbReference type="Proteomes" id="UP001270362">
    <property type="component" value="Unassembled WGS sequence"/>
</dbReference>
<name>A0AAE0X1Z5_9PEZI</name>
<dbReference type="EMBL" id="JAULSO010000005">
    <property type="protein sequence ID" value="KAK3683002.1"/>
    <property type="molecule type" value="Genomic_DNA"/>
</dbReference>
<keyword evidence="2" id="KW-1185">Reference proteome</keyword>
<evidence type="ECO:0008006" key="3">
    <source>
        <dbReference type="Google" id="ProtNLM"/>
    </source>
</evidence>
<organism evidence="1 2">
    <name type="scientific">Podospora appendiculata</name>
    <dbReference type="NCBI Taxonomy" id="314037"/>
    <lineage>
        <taxon>Eukaryota</taxon>
        <taxon>Fungi</taxon>
        <taxon>Dikarya</taxon>
        <taxon>Ascomycota</taxon>
        <taxon>Pezizomycotina</taxon>
        <taxon>Sordariomycetes</taxon>
        <taxon>Sordariomycetidae</taxon>
        <taxon>Sordariales</taxon>
        <taxon>Podosporaceae</taxon>
        <taxon>Podospora</taxon>
    </lineage>
</organism>
<evidence type="ECO:0000313" key="2">
    <source>
        <dbReference type="Proteomes" id="UP001270362"/>
    </source>
</evidence>
<protein>
    <recommendedName>
        <fullName evidence="3">F-box domain-containing protein</fullName>
    </recommendedName>
</protein>
<evidence type="ECO:0000313" key="1">
    <source>
        <dbReference type="EMBL" id="KAK3683002.1"/>
    </source>
</evidence>
<dbReference type="AlphaFoldDB" id="A0AAE0X1Z5"/>